<proteinExistence type="predicted"/>
<keyword evidence="2" id="KW-1185">Reference proteome</keyword>
<gene>
    <name evidence="1" type="ORF">N7517_001397</name>
</gene>
<reference evidence="1" key="1">
    <citation type="submission" date="2022-12" db="EMBL/GenBank/DDBJ databases">
        <authorList>
            <person name="Petersen C."/>
        </authorList>
    </citation>
    <scope>NUCLEOTIDE SEQUENCE</scope>
    <source>
        <strain evidence="1">IBT 3081</strain>
    </source>
</reference>
<dbReference type="RefSeq" id="XP_056583262.1">
    <property type="nucleotide sequence ID" value="XM_056719127.1"/>
</dbReference>
<dbReference type="GeneID" id="81458310"/>
<dbReference type="Proteomes" id="UP001147752">
    <property type="component" value="Unassembled WGS sequence"/>
</dbReference>
<dbReference type="EMBL" id="JAPZBT010000001">
    <property type="protein sequence ID" value="KAJ5383486.1"/>
    <property type="molecule type" value="Genomic_DNA"/>
</dbReference>
<evidence type="ECO:0000313" key="2">
    <source>
        <dbReference type="Proteomes" id="UP001147752"/>
    </source>
</evidence>
<accession>A0A9W9VKY3</accession>
<name>A0A9W9VKY3_9EURO</name>
<comment type="caution">
    <text evidence="1">The sequence shown here is derived from an EMBL/GenBank/DDBJ whole genome shotgun (WGS) entry which is preliminary data.</text>
</comment>
<reference evidence="1" key="2">
    <citation type="journal article" date="2023" name="IMA Fungus">
        <title>Comparative genomic study of the Penicillium genus elucidates a diverse pangenome and 15 lateral gene transfer events.</title>
        <authorList>
            <person name="Petersen C."/>
            <person name="Sorensen T."/>
            <person name="Nielsen M.R."/>
            <person name="Sondergaard T.E."/>
            <person name="Sorensen J.L."/>
            <person name="Fitzpatrick D.A."/>
            <person name="Frisvad J.C."/>
            <person name="Nielsen K.L."/>
        </authorList>
    </citation>
    <scope>NUCLEOTIDE SEQUENCE</scope>
    <source>
        <strain evidence="1">IBT 3081</strain>
    </source>
</reference>
<sequence>MHDFDVPTKFGQAIVRIAFPLHELPVTIPAPHVDTANESSLVPAEMRINGRTKFLLPALKVIQNSLGKTPLVSPALLDESSDSTLTLTAK</sequence>
<organism evidence="1 2">
    <name type="scientific">Penicillium concentricum</name>
    <dbReference type="NCBI Taxonomy" id="293559"/>
    <lineage>
        <taxon>Eukaryota</taxon>
        <taxon>Fungi</taxon>
        <taxon>Dikarya</taxon>
        <taxon>Ascomycota</taxon>
        <taxon>Pezizomycotina</taxon>
        <taxon>Eurotiomycetes</taxon>
        <taxon>Eurotiomycetidae</taxon>
        <taxon>Eurotiales</taxon>
        <taxon>Aspergillaceae</taxon>
        <taxon>Penicillium</taxon>
    </lineage>
</organism>
<dbReference type="AlphaFoldDB" id="A0A9W9VKY3"/>
<evidence type="ECO:0000313" key="1">
    <source>
        <dbReference type="EMBL" id="KAJ5383486.1"/>
    </source>
</evidence>
<protein>
    <submittedName>
        <fullName evidence="1">GNS1/SUR4 membrane protein</fullName>
    </submittedName>
</protein>